<comment type="function">
    <text evidence="2">Counteracts the endogenous Pycsar antiviral defense system. Phosphodiesterase that enables metal-dependent hydrolysis of host cyclic nucleotide Pycsar defense signals such as cCMP and cUMP.</text>
</comment>
<dbReference type="PANTHER" id="PTHR47619">
    <property type="entry name" value="METALLO-HYDROLASE YYCJ-RELATED"/>
    <property type="match status" value="1"/>
</dbReference>
<protein>
    <submittedName>
        <fullName evidence="5">MBL fold metallo-hydrolase</fullName>
    </submittedName>
</protein>
<dbReference type="InterPro" id="IPR052533">
    <property type="entry name" value="WalJ/YycJ-like"/>
</dbReference>
<accession>A0AAJ2K057</accession>
<dbReference type="Pfam" id="PF12706">
    <property type="entry name" value="Lactamase_B_2"/>
    <property type="match status" value="1"/>
</dbReference>
<dbReference type="EMBL" id="JAVYAA010000010">
    <property type="protein sequence ID" value="MDT8980013.1"/>
    <property type="molecule type" value="Genomic_DNA"/>
</dbReference>
<comment type="caution">
    <text evidence="5">The sequence shown here is derived from an EMBL/GenBank/DDBJ whole genome shotgun (WGS) entry which is preliminary data.</text>
</comment>
<evidence type="ECO:0000256" key="2">
    <source>
        <dbReference type="ARBA" id="ARBA00034301"/>
    </source>
</evidence>
<keyword evidence="6" id="KW-1185">Reference proteome</keyword>
<dbReference type="InterPro" id="IPR001279">
    <property type="entry name" value="Metallo-B-lactamas"/>
</dbReference>
<dbReference type="SMART" id="SM00849">
    <property type="entry name" value="Lactamase_B"/>
    <property type="match status" value="1"/>
</dbReference>
<evidence type="ECO:0000259" key="4">
    <source>
        <dbReference type="SMART" id="SM00849"/>
    </source>
</evidence>
<dbReference type="AlphaFoldDB" id="A0AAJ2K057"/>
<evidence type="ECO:0000256" key="3">
    <source>
        <dbReference type="ARBA" id="ARBA00048505"/>
    </source>
</evidence>
<reference evidence="6" key="1">
    <citation type="submission" date="2023-09" db="EMBL/GenBank/DDBJ databases">
        <title>Paenibacillus sp. chi10 Genome sequencing and assembly.</title>
        <authorList>
            <person name="Kim I."/>
        </authorList>
    </citation>
    <scope>NUCLEOTIDE SEQUENCE [LARGE SCALE GENOMIC DNA]</scope>
    <source>
        <strain evidence="6">chi10</strain>
    </source>
</reference>
<dbReference type="Proteomes" id="UP001250538">
    <property type="component" value="Unassembled WGS sequence"/>
</dbReference>
<dbReference type="RefSeq" id="WP_315747371.1">
    <property type="nucleotide sequence ID" value="NZ_JAVYAA010000010.1"/>
</dbReference>
<feature type="domain" description="Metallo-beta-lactamase" evidence="4">
    <location>
        <begin position="12"/>
        <end position="182"/>
    </location>
</feature>
<gene>
    <name evidence="5" type="ORF">RQP50_27665</name>
</gene>
<evidence type="ECO:0000313" key="5">
    <source>
        <dbReference type="EMBL" id="MDT8980013.1"/>
    </source>
</evidence>
<evidence type="ECO:0000313" key="6">
    <source>
        <dbReference type="Proteomes" id="UP001250538"/>
    </source>
</evidence>
<name>A0AAJ2K057_9BACL</name>
<sequence length="235" mass="26481">MIDILPLGSSSAGNAYRVTDGHTSLLLEAGLRFKDIQRALEFRLSDIAGCLVSHDHGDHSKSIKDLMKAGINVYTGQGTTEALGLSGHRIRPVAARQQFTIGTWTILPFEVEHDAAEPLGFILANRSGDKLLFATDTYYIRYRFAGLTHIMIECNYSIKILRENIAAGRVPAVMKNRLLRSHFSLENIKEFIRANDMRRVQEIWLLHLSDKNSDEELFKSEIQALTGKQVMIARR</sequence>
<dbReference type="InterPro" id="IPR036866">
    <property type="entry name" value="RibonucZ/Hydroxyglut_hydro"/>
</dbReference>
<dbReference type="SUPFAM" id="SSF56281">
    <property type="entry name" value="Metallo-hydrolase/oxidoreductase"/>
    <property type="match status" value="1"/>
</dbReference>
<evidence type="ECO:0000256" key="1">
    <source>
        <dbReference type="ARBA" id="ARBA00034221"/>
    </source>
</evidence>
<organism evidence="5 6">
    <name type="scientific">Paenibacillus suaedae</name>
    <dbReference type="NCBI Taxonomy" id="3077233"/>
    <lineage>
        <taxon>Bacteria</taxon>
        <taxon>Bacillati</taxon>
        <taxon>Bacillota</taxon>
        <taxon>Bacilli</taxon>
        <taxon>Bacillales</taxon>
        <taxon>Paenibacillaceae</taxon>
        <taxon>Paenibacillus</taxon>
    </lineage>
</organism>
<dbReference type="PANTHER" id="PTHR47619:SF1">
    <property type="entry name" value="EXODEOXYRIBONUCLEASE WALJ"/>
    <property type="match status" value="1"/>
</dbReference>
<comment type="catalytic activity">
    <reaction evidence="3">
        <text>3',5'-cyclic UMP + H2O = UMP + H(+)</text>
        <dbReference type="Rhea" id="RHEA:70575"/>
        <dbReference type="ChEBI" id="CHEBI:15377"/>
        <dbReference type="ChEBI" id="CHEBI:15378"/>
        <dbReference type="ChEBI" id="CHEBI:57865"/>
        <dbReference type="ChEBI" id="CHEBI:184387"/>
    </reaction>
    <physiologicalReaction direction="left-to-right" evidence="3">
        <dbReference type="Rhea" id="RHEA:70576"/>
    </physiologicalReaction>
</comment>
<dbReference type="Gene3D" id="3.60.15.10">
    <property type="entry name" value="Ribonuclease Z/Hydroxyacylglutathione hydrolase-like"/>
    <property type="match status" value="1"/>
</dbReference>
<comment type="catalytic activity">
    <reaction evidence="1">
        <text>3',5'-cyclic CMP + H2O = CMP + H(+)</text>
        <dbReference type="Rhea" id="RHEA:72675"/>
        <dbReference type="ChEBI" id="CHEBI:15377"/>
        <dbReference type="ChEBI" id="CHEBI:15378"/>
        <dbReference type="ChEBI" id="CHEBI:58003"/>
        <dbReference type="ChEBI" id="CHEBI:60377"/>
    </reaction>
    <physiologicalReaction direction="left-to-right" evidence="1">
        <dbReference type="Rhea" id="RHEA:72676"/>
    </physiologicalReaction>
</comment>
<proteinExistence type="predicted"/>